<dbReference type="Gene3D" id="1.20.144.10">
    <property type="entry name" value="Phosphatidic acid phosphatase type 2/haloperoxidase"/>
    <property type="match status" value="1"/>
</dbReference>
<evidence type="ECO:0000256" key="4">
    <source>
        <dbReference type="ARBA" id="ARBA00022989"/>
    </source>
</evidence>
<dbReference type="CDD" id="cd03384">
    <property type="entry name" value="PAP2_wunen"/>
    <property type="match status" value="1"/>
</dbReference>
<keyword evidence="5 6" id="KW-0472">Membrane</keyword>
<gene>
    <name evidence="8" type="ORF">scyTo_0008419</name>
</gene>
<dbReference type="GO" id="GO:0006644">
    <property type="term" value="P:phospholipid metabolic process"/>
    <property type="evidence" value="ECO:0007669"/>
    <property type="project" value="InterPro"/>
</dbReference>
<evidence type="ECO:0000256" key="1">
    <source>
        <dbReference type="ARBA" id="ARBA00004141"/>
    </source>
</evidence>
<feature type="transmembrane region" description="Helical" evidence="6">
    <location>
        <begin position="239"/>
        <end position="258"/>
    </location>
</feature>
<dbReference type="OrthoDB" id="8907274at2759"/>
<evidence type="ECO:0000256" key="6">
    <source>
        <dbReference type="SAM" id="Phobius"/>
    </source>
</evidence>
<dbReference type="GO" id="GO:0046839">
    <property type="term" value="P:phospholipid dephosphorylation"/>
    <property type="evidence" value="ECO:0007669"/>
    <property type="project" value="TreeGrafter"/>
</dbReference>
<dbReference type="GO" id="GO:0007165">
    <property type="term" value="P:signal transduction"/>
    <property type="evidence" value="ECO:0007669"/>
    <property type="project" value="TreeGrafter"/>
</dbReference>
<feature type="transmembrane region" description="Helical" evidence="6">
    <location>
        <begin position="209"/>
        <end position="227"/>
    </location>
</feature>
<evidence type="ECO:0000259" key="7">
    <source>
        <dbReference type="SMART" id="SM00014"/>
    </source>
</evidence>
<dbReference type="PANTHER" id="PTHR10165">
    <property type="entry name" value="LIPID PHOSPHATE PHOSPHATASE"/>
    <property type="match status" value="1"/>
</dbReference>
<comment type="subcellular location">
    <subcellularLocation>
        <location evidence="1">Membrane</location>
        <topology evidence="1">Multi-pass membrane protein</topology>
    </subcellularLocation>
</comment>
<dbReference type="GO" id="GO:0005886">
    <property type="term" value="C:plasma membrane"/>
    <property type="evidence" value="ECO:0007669"/>
    <property type="project" value="TreeGrafter"/>
</dbReference>
<keyword evidence="3 6" id="KW-0812">Transmembrane</keyword>
<protein>
    <recommendedName>
        <fullName evidence="7">Phosphatidic acid phosphatase type 2/haloperoxidase domain-containing protein</fullName>
    </recommendedName>
</protein>
<evidence type="ECO:0000313" key="8">
    <source>
        <dbReference type="EMBL" id="GCB69622.1"/>
    </source>
</evidence>
<reference evidence="8 9" key="1">
    <citation type="journal article" date="2018" name="Nat. Ecol. Evol.">
        <title>Shark genomes provide insights into elasmobranch evolution and the origin of vertebrates.</title>
        <authorList>
            <person name="Hara Y"/>
            <person name="Yamaguchi K"/>
            <person name="Onimaru K"/>
            <person name="Kadota M"/>
            <person name="Koyanagi M"/>
            <person name="Keeley SD"/>
            <person name="Tatsumi K"/>
            <person name="Tanaka K"/>
            <person name="Motone F"/>
            <person name="Kageyama Y"/>
            <person name="Nozu R"/>
            <person name="Adachi N"/>
            <person name="Nishimura O"/>
            <person name="Nakagawa R"/>
            <person name="Tanegashima C"/>
            <person name="Kiyatake I"/>
            <person name="Matsumoto R"/>
            <person name="Murakumo K"/>
            <person name="Nishida K"/>
            <person name="Terakita A"/>
            <person name="Kuratani S"/>
            <person name="Sato K"/>
            <person name="Hyodo S Kuraku.S."/>
        </authorList>
    </citation>
    <scope>NUCLEOTIDE SEQUENCE [LARGE SCALE GENOMIC DNA]</scope>
</reference>
<dbReference type="Pfam" id="PF01569">
    <property type="entry name" value="PAP2"/>
    <property type="match status" value="1"/>
</dbReference>
<organism evidence="8 9">
    <name type="scientific">Scyliorhinus torazame</name>
    <name type="common">Cloudy catshark</name>
    <name type="synonym">Catulus torazame</name>
    <dbReference type="NCBI Taxonomy" id="75743"/>
    <lineage>
        <taxon>Eukaryota</taxon>
        <taxon>Metazoa</taxon>
        <taxon>Chordata</taxon>
        <taxon>Craniata</taxon>
        <taxon>Vertebrata</taxon>
        <taxon>Chondrichthyes</taxon>
        <taxon>Elasmobranchii</taxon>
        <taxon>Galeomorphii</taxon>
        <taxon>Galeoidea</taxon>
        <taxon>Carcharhiniformes</taxon>
        <taxon>Scyliorhinidae</taxon>
        <taxon>Scyliorhinus</taxon>
    </lineage>
</organism>
<evidence type="ECO:0000256" key="3">
    <source>
        <dbReference type="ARBA" id="ARBA00022692"/>
    </source>
</evidence>
<sequence>MSKCKEDGSYTPTVAIVRIPDSEDACDSEPEVAGGGPRDHRAPRGRRMLIFLDMICIVLASLPFFMVEFNGVTPYRRGFYCDDESISYPHKEEETISDPVLCTAGILITVIAIVVGESYRVRFLNEQSKSFVSNPYVSMIYKQAGSFLFGCAVSQSLTDLAKVAVGRLRPHFLDVCRPDFTKINCSQGYIEDYDCSATPSAETEARKSFYSGHASFAMYTLLYLAFYLEARFTWKGARLLRPLLQSLLVMMAFYTGLSRVSDYRHHPSDVLVGFLQGVIIAYWIAFHISEMFKSKKQTVKESNVCADNSIQTNHTTC</sequence>
<proteinExistence type="inferred from homology"/>
<keyword evidence="9" id="KW-1185">Reference proteome</keyword>
<dbReference type="InterPro" id="IPR036938">
    <property type="entry name" value="PAP2/HPO_sf"/>
</dbReference>
<dbReference type="PANTHER" id="PTHR10165:SF103">
    <property type="entry name" value="PHOSPHOLIPID PHOSPHATASE HOMOLOG 1.2 HOMOLOG"/>
    <property type="match status" value="1"/>
</dbReference>
<feature type="transmembrane region" description="Helical" evidence="6">
    <location>
        <begin position="48"/>
        <end position="67"/>
    </location>
</feature>
<dbReference type="STRING" id="75743.A0A401P938"/>
<dbReference type="InterPro" id="IPR043216">
    <property type="entry name" value="PAP-like"/>
</dbReference>
<name>A0A401P938_SCYTO</name>
<comment type="caution">
    <text evidence="8">The sequence shown here is derived from an EMBL/GenBank/DDBJ whole genome shotgun (WGS) entry which is preliminary data.</text>
</comment>
<evidence type="ECO:0000256" key="5">
    <source>
        <dbReference type="ARBA" id="ARBA00023136"/>
    </source>
</evidence>
<dbReference type="GO" id="GO:0008195">
    <property type="term" value="F:phosphatidate phosphatase activity"/>
    <property type="evidence" value="ECO:0007669"/>
    <property type="project" value="TreeGrafter"/>
</dbReference>
<dbReference type="EMBL" id="BFAA01003217">
    <property type="protein sequence ID" value="GCB69622.1"/>
    <property type="molecule type" value="Genomic_DNA"/>
</dbReference>
<dbReference type="Proteomes" id="UP000288216">
    <property type="component" value="Unassembled WGS sequence"/>
</dbReference>
<keyword evidence="4 6" id="KW-1133">Transmembrane helix</keyword>
<dbReference type="SUPFAM" id="SSF48317">
    <property type="entry name" value="Acid phosphatase/Vanadium-dependent haloperoxidase"/>
    <property type="match status" value="1"/>
</dbReference>
<feature type="transmembrane region" description="Helical" evidence="6">
    <location>
        <begin position="96"/>
        <end position="115"/>
    </location>
</feature>
<evidence type="ECO:0000256" key="2">
    <source>
        <dbReference type="ARBA" id="ARBA00008816"/>
    </source>
</evidence>
<dbReference type="AlphaFoldDB" id="A0A401P938"/>
<dbReference type="FunFam" id="1.20.144.10:FF:000030">
    <property type="entry name" value="Phosphatidic acid phosphatase type 2D"/>
    <property type="match status" value="1"/>
</dbReference>
<evidence type="ECO:0000313" key="9">
    <source>
        <dbReference type="Proteomes" id="UP000288216"/>
    </source>
</evidence>
<comment type="similarity">
    <text evidence="2">Belongs to the PA-phosphatase related phosphoesterase family.</text>
</comment>
<feature type="transmembrane region" description="Helical" evidence="6">
    <location>
        <begin position="270"/>
        <end position="288"/>
    </location>
</feature>
<dbReference type="InterPro" id="IPR000326">
    <property type="entry name" value="PAP2/HPO"/>
</dbReference>
<dbReference type="SMART" id="SM00014">
    <property type="entry name" value="acidPPc"/>
    <property type="match status" value="1"/>
</dbReference>
<accession>A0A401P938</accession>
<feature type="domain" description="Phosphatidic acid phosphatase type 2/haloperoxidase" evidence="7">
    <location>
        <begin position="144"/>
        <end position="285"/>
    </location>
</feature>
<dbReference type="OMA" id="NQHRYIE"/>